<feature type="region of interest" description="Disordered" evidence="1">
    <location>
        <begin position="42"/>
        <end position="75"/>
    </location>
</feature>
<dbReference type="KEGG" id="pcon:B0A89_06925"/>
<dbReference type="AlphaFoldDB" id="A0A1W6CX16"/>
<evidence type="ECO:0000313" key="2">
    <source>
        <dbReference type="EMBL" id="ARJ69400.1"/>
    </source>
</evidence>
<gene>
    <name evidence="2" type="ORF">B0A89_06925</name>
</gene>
<protein>
    <submittedName>
        <fullName evidence="2">Uncharacterized protein</fullName>
    </submittedName>
</protein>
<name>A0A1W6CX16_9RHOB</name>
<evidence type="ECO:0000256" key="1">
    <source>
        <dbReference type="SAM" id="MobiDB-lite"/>
    </source>
</evidence>
<organism evidence="2 3">
    <name type="scientific">Paracoccus contaminans</name>
    <dbReference type="NCBI Taxonomy" id="1945662"/>
    <lineage>
        <taxon>Bacteria</taxon>
        <taxon>Pseudomonadati</taxon>
        <taxon>Pseudomonadota</taxon>
        <taxon>Alphaproteobacteria</taxon>
        <taxon>Rhodobacterales</taxon>
        <taxon>Paracoccaceae</taxon>
        <taxon>Paracoccus</taxon>
    </lineage>
</organism>
<dbReference type="Proteomes" id="UP000193017">
    <property type="component" value="Chromosome"/>
</dbReference>
<keyword evidence="3" id="KW-1185">Reference proteome</keyword>
<dbReference type="OrthoDB" id="7873635at2"/>
<proteinExistence type="predicted"/>
<evidence type="ECO:0000313" key="3">
    <source>
        <dbReference type="Proteomes" id="UP000193017"/>
    </source>
</evidence>
<dbReference type="RefSeq" id="WP_085377519.1">
    <property type="nucleotide sequence ID" value="NZ_CP020612.1"/>
</dbReference>
<accession>A0A1W6CX16</accession>
<reference evidence="2 3" key="1">
    <citation type="submission" date="2017-03" db="EMBL/GenBank/DDBJ databases">
        <title>Genome sequence of Paracoccus contaminans isolated from a water microcosm.</title>
        <authorList>
            <person name="Aurass P."/>
            <person name="Karste S."/>
            <person name="Trost E."/>
            <person name="Glaeser S.P."/>
            <person name="Kaempfer P."/>
            <person name="Flieger A."/>
        </authorList>
    </citation>
    <scope>NUCLEOTIDE SEQUENCE [LARGE SCALE GENOMIC DNA]</scope>
    <source>
        <strain evidence="3">RKI 16-01929T\LMG 29738T\CCM 8701T\CIP 111112T</strain>
    </source>
</reference>
<sequence length="75" mass="8124">MLIASFLRDRPRRPASAPGLAAIHPRLAAAAADLPATEFVRPAGADAMRDPPRDWDELDEQIDQSFPASDPPGNY</sequence>
<dbReference type="EMBL" id="CP020612">
    <property type="protein sequence ID" value="ARJ69400.1"/>
    <property type="molecule type" value="Genomic_DNA"/>
</dbReference>